<reference evidence="2" key="1">
    <citation type="submission" date="2020-07" db="EMBL/GenBank/DDBJ databases">
        <title>Clarias magur genome sequencing, assembly and annotation.</title>
        <authorList>
            <person name="Kushwaha B."/>
            <person name="Kumar R."/>
            <person name="Das P."/>
            <person name="Joshi C.G."/>
            <person name="Kumar D."/>
            <person name="Nagpure N.S."/>
            <person name="Pandey M."/>
            <person name="Agarwal S."/>
            <person name="Srivastava S."/>
            <person name="Singh M."/>
            <person name="Sahoo L."/>
            <person name="Jayasankar P."/>
            <person name="Meher P.K."/>
            <person name="Koringa P.G."/>
            <person name="Iquebal M.A."/>
            <person name="Das S.P."/>
            <person name="Bit A."/>
            <person name="Patnaik S."/>
            <person name="Patel N."/>
            <person name="Shah T.M."/>
            <person name="Hinsu A."/>
            <person name="Jena J.K."/>
        </authorList>
    </citation>
    <scope>NUCLEOTIDE SEQUENCE</scope>
    <source>
        <strain evidence="2">CIFAMagur01</strain>
        <tissue evidence="2">Testis</tissue>
    </source>
</reference>
<feature type="transmembrane region" description="Helical" evidence="1">
    <location>
        <begin position="40"/>
        <end position="63"/>
    </location>
</feature>
<comment type="caution">
    <text evidence="2">The sequence shown here is derived from an EMBL/GenBank/DDBJ whole genome shotgun (WGS) entry which is preliminary data.</text>
</comment>
<dbReference type="Proteomes" id="UP000727407">
    <property type="component" value="Unassembled WGS sequence"/>
</dbReference>
<evidence type="ECO:0000256" key="1">
    <source>
        <dbReference type="SAM" id="Phobius"/>
    </source>
</evidence>
<evidence type="ECO:0000313" key="3">
    <source>
        <dbReference type="Proteomes" id="UP000727407"/>
    </source>
</evidence>
<dbReference type="EMBL" id="QNUK01000294">
    <property type="protein sequence ID" value="KAF5896051.1"/>
    <property type="molecule type" value="Genomic_DNA"/>
</dbReference>
<proteinExistence type="predicted"/>
<keyword evidence="1" id="KW-0472">Membrane</keyword>
<dbReference type="AlphaFoldDB" id="A0A8J4TET2"/>
<accession>A0A8J4TET2</accession>
<keyword evidence="3" id="KW-1185">Reference proteome</keyword>
<keyword evidence="1" id="KW-1133">Transmembrane helix</keyword>
<protein>
    <submittedName>
        <fullName evidence="2">Uncharacterized protein</fullName>
    </submittedName>
</protein>
<gene>
    <name evidence="2" type="ORF">DAT39_014241</name>
</gene>
<evidence type="ECO:0000313" key="2">
    <source>
        <dbReference type="EMBL" id="KAF5896051.1"/>
    </source>
</evidence>
<name>A0A8J4TET2_CLAMG</name>
<organism evidence="2 3">
    <name type="scientific">Clarias magur</name>
    <name type="common">Asian catfish</name>
    <name type="synonym">Macropteronotus magur</name>
    <dbReference type="NCBI Taxonomy" id="1594786"/>
    <lineage>
        <taxon>Eukaryota</taxon>
        <taxon>Metazoa</taxon>
        <taxon>Chordata</taxon>
        <taxon>Craniata</taxon>
        <taxon>Vertebrata</taxon>
        <taxon>Euteleostomi</taxon>
        <taxon>Actinopterygii</taxon>
        <taxon>Neopterygii</taxon>
        <taxon>Teleostei</taxon>
        <taxon>Ostariophysi</taxon>
        <taxon>Siluriformes</taxon>
        <taxon>Clariidae</taxon>
        <taxon>Clarias</taxon>
    </lineage>
</organism>
<sequence length="74" mass="8508">MDAHDILTYFGVLKVKHSGMSQCTSLVPEVHVRRKATRHFILLSTFAHLFTVPEDILIVSSMVRKMSGLRKNRR</sequence>
<keyword evidence="1" id="KW-0812">Transmembrane</keyword>